<evidence type="ECO:0000256" key="11">
    <source>
        <dbReference type="ARBA" id="ARBA00023277"/>
    </source>
</evidence>
<evidence type="ECO:0000256" key="4">
    <source>
        <dbReference type="ARBA" id="ARBA00012595"/>
    </source>
</evidence>
<evidence type="ECO:0000256" key="7">
    <source>
        <dbReference type="ARBA" id="ARBA00022801"/>
    </source>
</evidence>
<dbReference type="Pfam" id="PF00128">
    <property type="entry name" value="Alpha-amylase"/>
    <property type="match status" value="1"/>
</dbReference>
<dbReference type="InterPro" id="IPR017853">
    <property type="entry name" value="GH"/>
</dbReference>
<comment type="cofactor">
    <cofactor evidence="2">
        <name>Ca(2+)</name>
        <dbReference type="ChEBI" id="CHEBI:29108"/>
    </cofactor>
</comment>
<dbReference type="Gene3D" id="2.60.40.1180">
    <property type="entry name" value="Golgi alpha-mannosidase II"/>
    <property type="match status" value="1"/>
</dbReference>
<evidence type="ECO:0000256" key="8">
    <source>
        <dbReference type="ARBA" id="ARBA00022837"/>
    </source>
</evidence>
<keyword evidence="5" id="KW-0479">Metal-binding</keyword>
<keyword evidence="10" id="KW-0325">Glycoprotein</keyword>
<keyword evidence="11" id="KW-0119">Carbohydrate metabolism</keyword>
<evidence type="ECO:0000256" key="1">
    <source>
        <dbReference type="ARBA" id="ARBA00000548"/>
    </source>
</evidence>
<evidence type="ECO:0000256" key="3">
    <source>
        <dbReference type="ARBA" id="ARBA00008061"/>
    </source>
</evidence>
<keyword evidence="6 13" id="KW-0732">Signal</keyword>
<evidence type="ECO:0000256" key="6">
    <source>
        <dbReference type="ARBA" id="ARBA00022729"/>
    </source>
</evidence>
<dbReference type="EMBL" id="JBBPHU010000005">
    <property type="protein sequence ID" value="KAK7517510.1"/>
    <property type="molecule type" value="Genomic_DNA"/>
</dbReference>
<evidence type="ECO:0000256" key="12">
    <source>
        <dbReference type="ARBA" id="ARBA00023295"/>
    </source>
</evidence>
<dbReference type="PANTHER" id="PTHR10357:SF215">
    <property type="entry name" value="ALPHA-AMYLASE 1"/>
    <property type="match status" value="1"/>
</dbReference>
<organism evidence="15 16">
    <name type="scientific">Phyllosticta citriasiana</name>
    <dbReference type="NCBI Taxonomy" id="595635"/>
    <lineage>
        <taxon>Eukaryota</taxon>
        <taxon>Fungi</taxon>
        <taxon>Dikarya</taxon>
        <taxon>Ascomycota</taxon>
        <taxon>Pezizomycotina</taxon>
        <taxon>Dothideomycetes</taxon>
        <taxon>Dothideomycetes incertae sedis</taxon>
        <taxon>Botryosphaeriales</taxon>
        <taxon>Phyllostictaceae</taxon>
        <taxon>Phyllosticta</taxon>
    </lineage>
</organism>
<dbReference type="InterPro" id="IPR013777">
    <property type="entry name" value="A-amylase-like"/>
</dbReference>
<dbReference type="CDD" id="cd11319">
    <property type="entry name" value="AmyAc_euk_AmyA"/>
    <property type="match status" value="1"/>
</dbReference>
<dbReference type="InterPro" id="IPR015340">
    <property type="entry name" value="A_amylase_C_dom"/>
</dbReference>
<name>A0ABR1KME3_9PEZI</name>
<evidence type="ECO:0000256" key="9">
    <source>
        <dbReference type="ARBA" id="ARBA00023157"/>
    </source>
</evidence>
<dbReference type="InterPro" id="IPR013780">
    <property type="entry name" value="Glyco_hydro_b"/>
</dbReference>
<dbReference type="SUPFAM" id="SSF51445">
    <property type="entry name" value="(Trans)glycosidases"/>
    <property type="match status" value="1"/>
</dbReference>
<keyword evidence="7 15" id="KW-0378">Hydrolase</keyword>
<evidence type="ECO:0000256" key="5">
    <source>
        <dbReference type="ARBA" id="ARBA00022723"/>
    </source>
</evidence>
<dbReference type="SUPFAM" id="SSF51011">
    <property type="entry name" value="Glycosyl hydrolase domain"/>
    <property type="match status" value="1"/>
</dbReference>
<comment type="caution">
    <text evidence="15">The sequence shown here is derived from an EMBL/GenBank/DDBJ whole genome shotgun (WGS) entry which is preliminary data.</text>
</comment>
<comment type="catalytic activity">
    <reaction evidence="1">
        <text>Endohydrolysis of (1-&gt;4)-alpha-D-glucosidic linkages in polysaccharides containing three or more (1-&gt;4)-alpha-linked D-glucose units.</text>
        <dbReference type="EC" id="3.2.1.1"/>
    </reaction>
</comment>
<sequence length="495" mass="54292">MRGSLFLSAAALASSAFAATPAEWKTKIIYQVITDRFARADNSTTAACNASDRQYCGGSYRGIINQLDYIQNMGFTAIWISPITYNLEGDTGDGTAYHGYWQQDLYRLNENFGTADDLKDLATALHDRGMYLMVDVVVNHNAWPGDYTTVDYSKFNPFNSQEDYHSYCEITNYDDQANVEDCWLGSSNVELVDLNTDSSTVVSGYNSWITELVSNYSIDGLRIDTVKHVDKAFWPDFNTAAGVFCTGEIFDGDPTYTCPYQDYLDSVLNYPVYYPLIRAFTSPSGSISDLASSINTVKSTCKDSTLLGTFSENHDVTRFASLTADLSQARNVLAFTLLHDGIPILYQGQEQHYAGTGDPDNRAALWLSGYNVNAPLYRLAASVNQIRNHALYVDAEYLTYMNYPIYSDANTLALRKGFDGAQVITVLSNKGESGEAYTLSLGSTGWSGGVQVVEVLTCATLTTASDGTVPVPMESGLPRVLYPKDKLSGSGICGL</sequence>
<evidence type="ECO:0000256" key="10">
    <source>
        <dbReference type="ARBA" id="ARBA00023180"/>
    </source>
</evidence>
<gene>
    <name evidence="15" type="ORF">IWZ03DRAFT_311405</name>
</gene>
<evidence type="ECO:0000313" key="16">
    <source>
        <dbReference type="Proteomes" id="UP001363622"/>
    </source>
</evidence>
<dbReference type="PIRSF" id="PIRSF001024">
    <property type="entry name" value="Alph-amyl_fung"/>
    <property type="match status" value="1"/>
</dbReference>
<feature type="signal peptide" evidence="13">
    <location>
        <begin position="1"/>
        <end position="18"/>
    </location>
</feature>
<evidence type="ECO:0000313" key="15">
    <source>
        <dbReference type="EMBL" id="KAK7517510.1"/>
    </source>
</evidence>
<evidence type="ECO:0000256" key="13">
    <source>
        <dbReference type="SAM" id="SignalP"/>
    </source>
</evidence>
<feature type="chain" id="PRO_5046498286" description="alpha-amylase" evidence="13">
    <location>
        <begin position="19"/>
        <end position="495"/>
    </location>
</feature>
<dbReference type="GO" id="GO:0016787">
    <property type="term" value="F:hydrolase activity"/>
    <property type="evidence" value="ECO:0007669"/>
    <property type="project" value="UniProtKB-KW"/>
</dbReference>
<dbReference type="PANTHER" id="PTHR10357">
    <property type="entry name" value="ALPHA-AMYLASE FAMILY MEMBER"/>
    <property type="match status" value="1"/>
</dbReference>
<keyword evidence="12" id="KW-0326">Glycosidase</keyword>
<dbReference type="EC" id="3.2.1.1" evidence="4"/>
<dbReference type="Pfam" id="PF09260">
    <property type="entry name" value="A_amylase_dom_C"/>
    <property type="match status" value="1"/>
</dbReference>
<keyword evidence="16" id="KW-1185">Reference proteome</keyword>
<feature type="domain" description="Glycosyl hydrolase family 13 catalytic" evidence="14">
    <location>
        <begin position="31"/>
        <end position="387"/>
    </location>
</feature>
<keyword evidence="8" id="KW-0106">Calcium</keyword>
<dbReference type="Gene3D" id="3.20.20.80">
    <property type="entry name" value="Glycosidases"/>
    <property type="match status" value="1"/>
</dbReference>
<comment type="similarity">
    <text evidence="3">Belongs to the glycosyl hydrolase 13 family.</text>
</comment>
<proteinExistence type="inferred from homology"/>
<evidence type="ECO:0000256" key="2">
    <source>
        <dbReference type="ARBA" id="ARBA00001913"/>
    </source>
</evidence>
<reference evidence="15 16" key="1">
    <citation type="submission" date="2024-04" db="EMBL/GenBank/DDBJ databases">
        <title>Phyllosticta paracitricarpa is synonymous to the EU quarantine fungus P. citricarpa based on phylogenomic analyses.</title>
        <authorList>
            <consortium name="Lawrence Berkeley National Laboratory"/>
            <person name="Van Ingen-Buijs V.A."/>
            <person name="Van Westerhoven A.C."/>
            <person name="Haridas S."/>
            <person name="Skiadas P."/>
            <person name="Martin F."/>
            <person name="Groenewald J.Z."/>
            <person name="Crous P.W."/>
            <person name="Seidl M.F."/>
        </authorList>
    </citation>
    <scope>NUCLEOTIDE SEQUENCE [LARGE SCALE GENOMIC DNA]</scope>
    <source>
        <strain evidence="15 16">CBS 123371</strain>
    </source>
</reference>
<accession>A0ABR1KME3</accession>
<dbReference type="Proteomes" id="UP001363622">
    <property type="component" value="Unassembled WGS sequence"/>
</dbReference>
<evidence type="ECO:0000259" key="14">
    <source>
        <dbReference type="SMART" id="SM00642"/>
    </source>
</evidence>
<dbReference type="SMART" id="SM00642">
    <property type="entry name" value="Aamy"/>
    <property type="match status" value="1"/>
</dbReference>
<dbReference type="InterPro" id="IPR006047">
    <property type="entry name" value="GH13_cat_dom"/>
</dbReference>
<protein>
    <recommendedName>
        <fullName evidence="4">alpha-amylase</fullName>
        <ecNumber evidence="4">3.2.1.1</ecNumber>
    </recommendedName>
</protein>
<keyword evidence="9" id="KW-1015">Disulfide bond</keyword>